<dbReference type="OrthoDB" id="9127144at2"/>
<dbReference type="InterPro" id="IPR016181">
    <property type="entry name" value="Acyl_CoA_acyltransferase"/>
</dbReference>
<reference evidence="2 3" key="1">
    <citation type="submission" date="2017-02" db="EMBL/GenBank/DDBJ databases">
        <authorList>
            <person name="Peterson S.W."/>
        </authorList>
    </citation>
    <scope>NUCLEOTIDE SEQUENCE [LARGE SCALE GENOMIC DNA]</scope>
    <source>
        <strain evidence="2 3">ATCC 27749</strain>
    </source>
</reference>
<organism evidence="2 3">
    <name type="scientific">Gemmiger formicilis</name>
    <dbReference type="NCBI Taxonomy" id="745368"/>
    <lineage>
        <taxon>Bacteria</taxon>
        <taxon>Bacillati</taxon>
        <taxon>Bacillota</taxon>
        <taxon>Clostridia</taxon>
        <taxon>Eubacteriales</taxon>
        <taxon>Gemmiger</taxon>
    </lineage>
</organism>
<proteinExistence type="predicted"/>
<dbReference type="PROSITE" id="PS51186">
    <property type="entry name" value="GNAT"/>
    <property type="match status" value="1"/>
</dbReference>
<accession>A0A1T4W9P9</accession>
<gene>
    <name evidence="2" type="ORF">SAMN02745178_00230</name>
</gene>
<feature type="domain" description="N-acetyltransferase" evidence="1">
    <location>
        <begin position="1"/>
        <end position="153"/>
    </location>
</feature>
<protein>
    <recommendedName>
        <fullName evidence="1">N-acetyltransferase domain-containing protein</fullName>
    </recommendedName>
</protein>
<dbReference type="RefSeq" id="WP_078783245.1">
    <property type="nucleotide sequence ID" value="NZ_FUYF01000001.1"/>
</dbReference>
<dbReference type="EMBL" id="FUYF01000001">
    <property type="protein sequence ID" value="SKA73917.1"/>
    <property type="molecule type" value="Genomic_DNA"/>
</dbReference>
<evidence type="ECO:0000259" key="1">
    <source>
        <dbReference type="PROSITE" id="PS51186"/>
    </source>
</evidence>
<dbReference type="STRING" id="745368.SAMN02745178_00230"/>
<dbReference type="AlphaFoldDB" id="A0A1T4W9P9"/>
<dbReference type="Proteomes" id="UP000190286">
    <property type="component" value="Unassembled WGS sequence"/>
</dbReference>
<name>A0A1T4W9P9_9FIRM</name>
<dbReference type="Gene3D" id="3.40.630.30">
    <property type="match status" value="1"/>
</dbReference>
<evidence type="ECO:0000313" key="2">
    <source>
        <dbReference type="EMBL" id="SKA73917.1"/>
    </source>
</evidence>
<sequence length="189" mass="20971">MQITRLSAAECEDLYRSALPRDFPAAELKPFAEIQRLLESGVYEPLLLTDDAGARLAYAWQVVLPGQRTALLDYFAVRYDLRGSGVGTAALGLVRDYDAMRVHDLVLECEHPAEAPDPSTARRRIGFYLRAGARATALESRVFGTRYAVLALPCGGTVPDAVLCKELRTLYKVMVPHPYYRGQVIFYGS</sequence>
<keyword evidence="3" id="KW-1185">Reference proteome</keyword>
<dbReference type="SUPFAM" id="SSF55729">
    <property type="entry name" value="Acyl-CoA N-acyltransferases (Nat)"/>
    <property type="match status" value="1"/>
</dbReference>
<dbReference type="GeneID" id="93336730"/>
<evidence type="ECO:0000313" key="3">
    <source>
        <dbReference type="Proteomes" id="UP000190286"/>
    </source>
</evidence>
<dbReference type="InterPro" id="IPR000182">
    <property type="entry name" value="GNAT_dom"/>
</dbReference>
<dbReference type="GO" id="GO:0016747">
    <property type="term" value="F:acyltransferase activity, transferring groups other than amino-acyl groups"/>
    <property type="evidence" value="ECO:0007669"/>
    <property type="project" value="InterPro"/>
</dbReference>